<name>A0AAV2Q800_MEGNR</name>
<dbReference type="EMBL" id="CAXKWB010003989">
    <property type="protein sequence ID" value="CAL4071406.1"/>
    <property type="molecule type" value="Genomic_DNA"/>
</dbReference>
<organism evidence="3 4">
    <name type="scientific">Meganyctiphanes norvegica</name>
    <name type="common">Northern krill</name>
    <name type="synonym">Thysanopoda norvegica</name>
    <dbReference type="NCBI Taxonomy" id="48144"/>
    <lineage>
        <taxon>Eukaryota</taxon>
        <taxon>Metazoa</taxon>
        <taxon>Ecdysozoa</taxon>
        <taxon>Arthropoda</taxon>
        <taxon>Crustacea</taxon>
        <taxon>Multicrustacea</taxon>
        <taxon>Malacostraca</taxon>
        <taxon>Eumalacostraca</taxon>
        <taxon>Eucarida</taxon>
        <taxon>Euphausiacea</taxon>
        <taxon>Euphausiidae</taxon>
        <taxon>Meganyctiphanes</taxon>
    </lineage>
</organism>
<sequence>MHMAELKGPLFNWIFFTTFLMLLHTSTTQDYIERRKKELQCADAFYDEQHYETDEPSGCILFNTTSPSYVSAEQKITIQLNTKTKKEGTINCRGQANITALQANTNNLTYAFDFERIGLILRFNGEILEFKINKKTDLHPDFSEAIVQVFTPNAYNILLTKCTLHGIGTYIVIGVVLFGFFILALLTVVMLALMKKNGRLPIWAASL</sequence>
<evidence type="ECO:0000313" key="4">
    <source>
        <dbReference type="Proteomes" id="UP001497623"/>
    </source>
</evidence>
<accession>A0AAV2Q800</accession>
<keyword evidence="1" id="KW-1133">Transmembrane helix</keyword>
<evidence type="ECO:0000256" key="1">
    <source>
        <dbReference type="SAM" id="Phobius"/>
    </source>
</evidence>
<keyword evidence="1" id="KW-0812">Transmembrane</keyword>
<gene>
    <name evidence="3" type="ORF">MNOR_LOCUS8531</name>
</gene>
<keyword evidence="2" id="KW-0732">Signal</keyword>
<protein>
    <submittedName>
        <fullName evidence="3">Uncharacterized protein</fullName>
    </submittedName>
</protein>
<proteinExistence type="predicted"/>
<evidence type="ECO:0000313" key="3">
    <source>
        <dbReference type="EMBL" id="CAL4071406.1"/>
    </source>
</evidence>
<feature type="signal peptide" evidence="2">
    <location>
        <begin position="1"/>
        <end position="28"/>
    </location>
</feature>
<reference evidence="3 4" key="1">
    <citation type="submission" date="2024-05" db="EMBL/GenBank/DDBJ databases">
        <authorList>
            <person name="Wallberg A."/>
        </authorList>
    </citation>
    <scope>NUCLEOTIDE SEQUENCE [LARGE SCALE GENOMIC DNA]</scope>
</reference>
<dbReference type="Proteomes" id="UP001497623">
    <property type="component" value="Unassembled WGS sequence"/>
</dbReference>
<evidence type="ECO:0000256" key="2">
    <source>
        <dbReference type="SAM" id="SignalP"/>
    </source>
</evidence>
<feature type="chain" id="PRO_5043438740" evidence="2">
    <location>
        <begin position="29"/>
        <end position="207"/>
    </location>
</feature>
<comment type="caution">
    <text evidence="3">The sequence shown here is derived from an EMBL/GenBank/DDBJ whole genome shotgun (WGS) entry which is preliminary data.</text>
</comment>
<keyword evidence="1" id="KW-0472">Membrane</keyword>
<feature type="transmembrane region" description="Helical" evidence="1">
    <location>
        <begin position="167"/>
        <end position="193"/>
    </location>
</feature>
<keyword evidence="4" id="KW-1185">Reference proteome</keyword>
<dbReference type="AlphaFoldDB" id="A0AAV2Q800"/>